<evidence type="ECO:0000313" key="3">
    <source>
        <dbReference type="EMBL" id="PIT97139.1"/>
    </source>
</evidence>
<dbReference type="AlphaFoldDB" id="A0A2M6WWH6"/>
<name>A0A2M6WWH6_9BACT</name>
<accession>A0A2M6WWH6</accession>
<feature type="domain" description="DDH" evidence="1">
    <location>
        <begin position="18"/>
        <end position="162"/>
    </location>
</feature>
<evidence type="ECO:0000259" key="1">
    <source>
        <dbReference type="Pfam" id="PF01368"/>
    </source>
</evidence>
<dbReference type="Pfam" id="PF02272">
    <property type="entry name" value="DHHA1"/>
    <property type="match status" value="1"/>
</dbReference>
<dbReference type="InterPro" id="IPR051319">
    <property type="entry name" value="Oligoribo/pAp-PDE_c-di-AMP_PDE"/>
</dbReference>
<organism evidence="3 4">
    <name type="scientific">Candidatus Berkelbacteria bacterium CG10_big_fil_rev_8_21_14_0_10_41_12</name>
    <dbReference type="NCBI Taxonomy" id="1974513"/>
    <lineage>
        <taxon>Bacteria</taxon>
        <taxon>Candidatus Berkelbacteria</taxon>
    </lineage>
</organism>
<gene>
    <name evidence="3" type="ORF">COT77_03035</name>
</gene>
<dbReference type="InterPro" id="IPR038763">
    <property type="entry name" value="DHH_sf"/>
</dbReference>
<dbReference type="InterPro" id="IPR001667">
    <property type="entry name" value="DDH_dom"/>
</dbReference>
<dbReference type="EMBL" id="PEZV01000033">
    <property type="protein sequence ID" value="PIT97139.1"/>
    <property type="molecule type" value="Genomic_DNA"/>
</dbReference>
<protein>
    <submittedName>
        <fullName evidence="3">Uncharacterized protein</fullName>
    </submittedName>
</protein>
<dbReference type="PANTHER" id="PTHR47618">
    <property type="entry name" value="BIFUNCTIONAL OLIGORIBONUCLEASE AND PAP PHOSPHATASE NRNA"/>
    <property type="match status" value="1"/>
</dbReference>
<feature type="domain" description="DHHA1" evidence="2">
    <location>
        <begin position="239"/>
        <end position="306"/>
    </location>
</feature>
<dbReference type="InterPro" id="IPR003156">
    <property type="entry name" value="DHHA1_dom"/>
</dbReference>
<dbReference type="PANTHER" id="PTHR47618:SF1">
    <property type="entry name" value="BIFUNCTIONAL OLIGORIBONUCLEASE AND PAP PHOSPHATASE NRNA"/>
    <property type="match status" value="1"/>
</dbReference>
<dbReference type="Pfam" id="PF01368">
    <property type="entry name" value="DHH"/>
    <property type="match status" value="1"/>
</dbReference>
<dbReference type="SUPFAM" id="SSF64182">
    <property type="entry name" value="DHH phosphoesterases"/>
    <property type="match status" value="1"/>
</dbReference>
<dbReference type="Gene3D" id="3.10.310.30">
    <property type="match status" value="1"/>
</dbReference>
<dbReference type="Proteomes" id="UP000228596">
    <property type="component" value="Unassembled WGS sequence"/>
</dbReference>
<evidence type="ECO:0000259" key="2">
    <source>
        <dbReference type="Pfam" id="PF02272"/>
    </source>
</evidence>
<evidence type="ECO:0000313" key="4">
    <source>
        <dbReference type="Proteomes" id="UP000228596"/>
    </source>
</evidence>
<comment type="caution">
    <text evidence="3">The sequence shown here is derived from an EMBL/GenBank/DDBJ whole genome shotgun (WGS) entry which is preliminary data.</text>
</comment>
<dbReference type="GO" id="GO:0003676">
    <property type="term" value="F:nucleic acid binding"/>
    <property type="evidence" value="ECO:0007669"/>
    <property type="project" value="InterPro"/>
</dbReference>
<proteinExistence type="predicted"/>
<reference evidence="4" key="1">
    <citation type="submission" date="2017-09" db="EMBL/GenBank/DDBJ databases">
        <title>Depth-based differentiation of microbial function through sediment-hosted aquifers and enrichment of novel symbionts in the deep terrestrial subsurface.</title>
        <authorList>
            <person name="Probst A.J."/>
            <person name="Ladd B."/>
            <person name="Jarett J.K."/>
            <person name="Geller-Mcgrath D.E."/>
            <person name="Sieber C.M.K."/>
            <person name="Emerson J.B."/>
            <person name="Anantharaman K."/>
            <person name="Thomas B.C."/>
            <person name="Malmstrom R."/>
            <person name="Stieglmeier M."/>
            <person name="Klingl A."/>
            <person name="Woyke T."/>
            <person name="Ryan C.M."/>
            <person name="Banfield J.F."/>
        </authorList>
    </citation>
    <scope>NUCLEOTIDE SEQUENCE [LARGE SCALE GENOMIC DNA]</scope>
</reference>
<dbReference type="Gene3D" id="3.90.1640.10">
    <property type="entry name" value="inorganic pyrophosphatase (n-terminal core)"/>
    <property type="match status" value="1"/>
</dbReference>
<sequence length="319" mass="35376">MLESKITKFADLIKKSKRILILLHEDPDGDTIASSLALSITLRATGREVICASKDEIPKVFEFLPDVDLIQQDFLLGDFDFVITVDCGDMRRTGFAKRLAEMSRSKAIINIDHHTKNDLHKIAKINIVDERAVASSQIIWRIINYLKLELNSKIATCILAGIYYDTGGFQHINVTPESLSIASKCISLGGRIRLISQNISSSKTPQSLMLWGIALKNMRVLKNGIIYSVVTKEDINRCNSKSEDISGLVNLLNTVPSSKIAMLLLEVEDGKIRGSLRTDSDKIDVARFARIFGGGGHKKASGFEVECRLIKNGSSWQLV</sequence>